<keyword evidence="4 8" id="KW-0472">Membrane</keyword>
<sequence>MYWRNTKWITKIYDSCRPMDLSEGLLVSHDLDTPVEYIKGAIYQQNCYEGAVPMLNTNMGLVLKKFSQSLPTIRRSWEEYTRKGDRGSFAYSVVPIIYSISILAVITWFLTLFILTNYTIKSSLLLKSSTILSSVFLLITVVKSLTILHNQQRVGYLHGASLLESINDNLVLNIFDLIVVILLQINQVQVIMRIFLRQNDKRLTFFVGIIACLTSQVIWAVTKFHNFDEENEAGDILPAFIYLVRIAMAVCYAALISVFQLSKISYIIANKDIWLLSLLTIILIYSPVAFFIADVANAWVYELSEIFSVVTYVICVVIPWEWCNKFNMIMKIKEKEGVLGRKFYEDEMYELDRFELFVEQDTDNENSDGGEDLEVRNNPTHEFNKAKRQDSENYRTSPLYQPSKPTKLVSSFRNAKSTFLNLTDKIIATGLAIPRSVSISTPPIGIQNGNLQNSQSQGRYHPVSSSDRDADPHLTTNTSPNNPTTTTTTNETTNGGRRRDVFVYSRREVILNTSDDDS</sequence>
<evidence type="ECO:0000256" key="3">
    <source>
        <dbReference type="ARBA" id="ARBA00022989"/>
    </source>
</evidence>
<dbReference type="OrthoDB" id="5393256at2759"/>
<keyword evidence="2 8" id="KW-0812">Transmembrane</keyword>
<dbReference type="GO" id="GO:0005886">
    <property type="term" value="C:plasma membrane"/>
    <property type="evidence" value="ECO:0007669"/>
    <property type="project" value="TreeGrafter"/>
</dbReference>
<dbReference type="STRING" id="984485.A0A1E4RT61"/>
<evidence type="ECO:0000256" key="5">
    <source>
        <dbReference type="ARBA" id="ARBA00038109"/>
    </source>
</evidence>
<feature type="compositionally biased region" description="Low complexity" evidence="7">
    <location>
        <begin position="475"/>
        <end position="494"/>
    </location>
</feature>
<feature type="region of interest" description="Disordered" evidence="7">
    <location>
        <begin position="440"/>
        <end position="501"/>
    </location>
</feature>
<evidence type="ECO:0000256" key="4">
    <source>
        <dbReference type="ARBA" id="ARBA00023136"/>
    </source>
</evidence>
<feature type="compositionally biased region" description="Acidic residues" evidence="7">
    <location>
        <begin position="363"/>
        <end position="372"/>
    </location>
</feature>
<name>A0A1E4RT61_9ASCO</name>
<dbReference type="Proteomes" id="UP000095085">
    <property type="component" value="Unassembled WGS sequence"/>
</dbReference>
<dbReference type="AlphaFoldDB" id="A0A1E4RT61"/>
<feature type="compositionally biased region" description="Polar residues" evidence="7">
    <location>
        <begin position="394"/>
        <end position="406"/>
    </location>
</feature>
<dbReference type="EMBL" id="KV454538">
    <property type="protein sequence ID" value="ODV70401.1"/>
    <property type="molecule type" value="Genomic_DNA"/>
</dbReference>
<feature type="region of interest" description="Disordered" evidence="7">
    <location>
        <begin position="363"/>
        <end position="406"/>
    </location>
</feature>
<keyword evidence="10" id="KW-1185">Reference proteome</keyword>
<feature type="transmembrane region" description="Helical" evidence="8">
    <location>
        <begin position="242"/>
        <end position="261"/>
    </location>
</feature>
<evidence type="ECO:0000256" key="7">
    <source>
        <dbReference type="SAM" id="MobiDB-lite"/>
    </source>
</evidence>
<feature type="transmembrane region" description="Helical" evidence="8">
    <location>
        <begin position="96"/>
        <end position="118"/>
    </location>
</feature>
<dbReference type="PANTHER" id="PTHR35779:SF1">
    <property type="entry name" value="PH-RESPONSE REGULATOR PROTEIN PALH_RIM21"/>
    <property type="match status" value="1"/>
</dbReference>
<evidence type="ECO:0000256" key="8">
    <source>
        <dbReference type="SAM" id="Phobius"/>
    </source>
</evidence>
<accession>A0A1E4RT61</accession>
<evidence type="ECO:0000313" key="10">
    <source>
        <dbReference type="Proteomes" id="UP000095085"/>
    </source>
</evidence>
<reference evidence="10" key="1">
    <citation type="submission" date="2016-05" db="EMBL/GenBank/DDBJ databases">
        <title>Comparative genomics of biotechnologically important yeasts.</title>
        <authorList>
            <consortium name="DOE Joint Genome Institute"/>
            <person name="Riley R."/>
            <person name="Haridas S."/>
            <person name="Wolfe K.H."/>
            <person name="Lopes M.R."/>
            <person name="Hittinger C.T."/>
            <person name="Goker M."/>
            <person name="Salamov A."/>
            <person name="Wisecaver J."/>
            <person name="Long T.M."/>
            <person name="Aerts A.L."/>
            <person name="Barry K."/>
            <person name="Choi C."/>
            <person name="Clum A."/>
            <person name="Coughlan A.Y."/>
            <person name="Deshpande S."/>
            <person name="Douglass A.P."/>
            <person name="Hanson S.J."/>
            <person name="Klenk H.-P."/>
            <person name="Labutti K."/>
            <person name="Lapidus A."/>
            <person name="Lindquist E."/>
            <person name="Lipzen A."/>
            <person name="Meier-Kolthoff J.P."/>
            <person name="Ohm R.A."/>
            <person name="Otillar R.P."/>
            <person name="Pangilinan J."/>
            <person name="Peng Y."/>
            <person name="Rokas A."/>
            <person name="Rosa C.A."/>
            <person name="Scheuner C."/>
            <person name="Sibirny A.A."/>
            <person name="Slot J.C."/>
            <person name="Stielow J.B."/>
            <person name="Sun H."/>
            <person name="Kurtzman C.P."/>
            <person name="Blackwell M."/>
            <person name="Grigoriev I.V."/>
            <person name="Jeffries T.W."/>
        </authorList>
    </citation>
    <scope>NUCLEOTIDE SEQUENCE [LARGE SCALE GENOMIC DNA]</scope>
    <source>
        <strain evidence="10">NRRL Y-1933</strain>
    </source>
</reference>
<evidence type="ECO:0000256" key="2">
    <source>
        <dbReference type="ARBA" id="ARBA00022692"/>
    </source>
</evidence>
<evidence type="ECO:0000256" key="1">
    <source>
        <dbReference type="ARBA" id="ARBA00004141"/>
    </source>
</evidence>
<comment type="subcellular location">
    <subcellularLocation>
        <location evidence="1">Membrane</location>
        <topology evidence="1">Multi-pass membrane protein</topology>
    </subcellularLocation>
</comment>
<dbReference type="InterPro" id="IPR014844">
    <property type="entry name" value="PalH"/>
</dbReference>
<feature type="transmembrane region" description="Helical" evidence="8">
    <location>
        <begin position="273"/>
        <end position="293"/>
    </location>
</feature>
<feature type="compositionally biased region" description="Low complexity" evidence="7">
    <location>
        <begin position="444"/>
        <end position="458"/>
    </location>
</feature>
<feature type="transmembrane region" description="Helical" evidence="8">
    <location>
        <begin position="299"/>
        <end position="323"/>
    </location>
</feature>
<proteinExistence type="inferred from homology"/>
<dbReference type="GO" id="GO:0071467">
    <property type="term" value="P:cellular response to pH"/>
    <property type="evidence" value="ECO:0007669"/>
    <property type="project" value="TreeGrafter"/>
</dbReference>
<evidence type="ECO:0000256" key="6">
    <source>
        <dbReference type="ARBA" id="ARBA00040155"/>
    </source>
</evidence>
<dbReference type="GeneID" id="30995210"/>
<feature type="transmembrane region" description="Helical" evidence="8">
    <location>
        <begin position="130"/>
        <end position="150"/>
    </location>
</feature>
<dbReference type="PANTHER" id="PTHR35779">
    <property type="entry name" value="PH-RESPONSE REGULATOR PROTEIN PALH/RIM21"/>
    <property type="match status" value="1"/>
</dbReference>
<evidence type="ECO:0000313" key="9">
    <source>
        <dbReference type="EMBL" id="ODV70401.1"/>
    </source>
</evidence>
<protein>
    <recommendedName>
        <fullName evidence="6">pH-response regulator protein palH/RIM21</fullName>
    </recommendedName>
</protein>
<dbReference type="RefSeq" id="XP_020079468.1">
    <property type="nucleotide sequence ID" value="XM_020220660.1"/>
</dbReference>
<feature type="transmembrane region" description="Helical" evidence="8">
    <location>
        <begin position="203"/>
        <end position="222"/>
    </location>
</feature>
<organism evidence="9 10">
    <name type="scientific">Hyphopichia burtonii NRRL Y-1933</name>
    <dbReference type="NCBI Taxonomy" id="984485"/>
    <lineage>
        <taxon>Eukaryota</taxon>
        <taxon>Fungi</taxon>
        <taxon>Dikarya</taxon>
        <taxon>Ascomycota</taxon>
        <taxon>Saccharomycotina</taxon>
        <taxon>Pichiomycetes</taxon>
        <taxon>Debaryomycetaceae</taxon>
        <taxon>Hyphopichia</taxon>
    </lineage>
</organism>
<gene>
    <name evidence="9" type="ORF">HYPBUDRAFT_151744</name>
</gene>
<dbReference type="Pfam" id="PF08733">
    <property type="entry name" value="PalH"/>
    <property type="match status" value="1"/>
</dbReference>
<keyword evidence="3 8" id="KW-1133">Transmembrane helix</keyword>
<comment type="similarity">
    <text evidence="5">Belongs to the palH/RIM21 family.</text>
</comment>
<feature type="compositionally biased region" description="Basic and acidic residues" evidence="7">
    <location>
        <begin position="382"/>
        <end position="393"/>
    </location>
</feature>